<dbReference type="Pfam" id="PF13432">
    <property type="entry name" value="TPR_16"/>
    <property type="match status" value="2"/>
</dbReference>
<dbReference type="PANTHER" id="PTHR10098">
    <property type="entry name" value="RAPSYN-RELATED"/>
    <property type="match status" value="1"/>
</dbReference>
<dbReference type="InterPro" id="IPR019734">
    <property type="entry name" value="TPR_rpt"/>
</dbReference>
<dbReference type="SMART" id="SM00028">
    <property type="entry name" value="TPR"/>
    <property type="match status" value="6"/>
</dbReference>
<gene>
    <name evidence="3" type="ORF">IXB28_07115</name>
</gene>
<dbReference type="InterPro" id="IPR024983">
    <property type="entry name" value="CHAT_dom"/>
</dbReference>
<evidence type="ECO:0000259" key="2">
    <source>
        <dbReference type="Pfam" id="PF12770"/>
    </source>
</evidence>
<feature type="repeat" description="TPR" evidence="1">
    <location>
        <begin position="253"/>
        <end position="286"/>
    </location>
</feature>
<dbReference type="Proteomes" id="UP001196661">
    <property type="component" value="Unassembled WGS sequence"/>
</dbReference>
<feature type="domain" description="CHAT" evidence="2">
    <location>
        <begin position="603"/>
        <end position="880"/>
    </location>
</feature>
<keyword evidence="1" id="KW-0802">TPR repeat</keyword>
<dbReference type="Pfam" id="PF13181">
    <property type="entry name" value="TPR_8"/>
    <property type="match status" value="2"/>
</dbReference>
<evidence type="ECO:0000313" key="3">
    <source>
        <dbReference type="EMBL" id="MBT9311971.1"/>
    </source>
</evidence>
<name>A0ABS5Y2X1_9CYAN</name>
<dbReference type="Pfam" id="PF12770">
    <property type="entry name" value="CHAT"/>
    <property type="match status" value="1"/>
</dbReference>
<dbReference type="Gene3D" id="1.25.40.10">
    <property type="entry name" value="Tetratricopeptide repeat domain"/>
    <property type="match status" value="3"/>
</dbReference>
<dbReference type="PANTHER" id="PTHR10098:SF112">
    <property type="entry name" value="SLR0380 PROTEIN"/>
    <property type="match status" value="1"/>
</dbReference>
<dbReference type="SUPFAM" id="SSF48452">
    <property type="entry name" value="TPR-like"/>
    <property type="match status" value="2"/>
</dbReference>
<comment type="caution">
    <text evidence="3">The sequence shown here is derived from an EMBL/GenBank/DDBJ whole genome shotgun (WGS) entry which is preliminary data.</text>
</comment>
<reference evidence="3 4" key="1">
    <citation type="journal article" date="2021" name="Mar. Drugs">
        <title>Genome Reduction and Secondary Metabolism of the Marine Sponge-Associated Cyanobacterium Leptothoe.</title>
        <authorList>
            <person name="Konstantinou D."/>
            <person name="Popin R.V."/>
            <person name="Fewer D.P."/>
            <person name="Sivonen K."/>
            <person name="Gkelis S."/>
        </authorList>
    </citation>
    <scope>NUCLEOTIDE SEQUENCE [LARGE SCALE GENOMIC DNA]</scope>
    <source>
        <strain evidence="3 4">TAU-MAC 1615</strain>
    </source>
</reference>
<feature type="repeat" description="TPR" evidence="1">
    <location>
        <begin position="85"/>
        <end position="118"/>
    </location>
</feature>
<sequence length="882" mass="99628">MANISDPPWRFLPILGLSLVGASLGSFIPEIVDYQGVWAQEILPWPYALLDDVDGLLEQKGYAQALRHYQQVLGLSSSEPTLVKADILFQIGYLHDSQNEFEAALEAYQQSLQTIENLSFPESSARKAELWFQLGWTFRNLENFDQARASLLRSITLYRKQPQNDTPSRQRLGHALYTLGRINDSDGNLAKALGLYQEAYDIFLTLNDTSNRLRTATVLSGIHTDLGNYDQAYQSAKTALVISRTAQELDEEIDLLTLLGFIQGLRQRYDNAINYYEQALSLENKMAGNDTALILNNLGYTYLQVEDLAQARATLDQALTQVVRSDHPQAKAYHVNILDTFGDLYVAEQTYEPAWESYTLSLRLSHDIGDRIGQILTWINLADLLTQQKQPAVAIAFYKRAINDIEQIRANVRSLPLETQRRYTDTVADSYRELAALLLEQERVFEAQQVLDLLKIQELEDYFHDVRADQPTVSEKLPYLEPERTLLTQHRALLLQGPSDIETALSLADFLQNPDVARALDQLQEGATLKPDSLKQLQKDLKTLPHESAVLYPLILNDRLELLLIPKTGDPIHKTTWLAKHQLEEQVTRLRKNISDPSEDIRATAGSLHEAIIAPLQTELQKLKIDNIIYIPDGVLHYIPLSVLYNQADGQWLAETYSSYNLTTSEMSDLVNPPQRPFNALAAAFTDTEQTFEKFVDQTTTNFNGLFYADREVSFLKDKLPDTQILLNADFNRNNLETQLKEQNILHLATHAAFIPGQPENSFILLGDGDTITLKELRHLSLPSVDLVVLSACQTGISYIADGVEILGMGFQVQRTEARAALASLWWVDDRTTSQLMALFYDALTQGKTKAEALQNAQRQLIDQGQEEPYYWAPFVLIGNGL</sequence>
<proteinExistence type="predicted"/>
<accession>A0ABS5Y2X1</accession>
<keyword evidence="4" id="KW-1185">Reference proteome</keyword>
<organism evidence="3 4">
    <name type="scientific">Leptothoe kymatousa TAU-MAC 1615</name>
    <dbReference type="NCBI Taxonomy" id="2364775"/>
    <lineage>
        <taxon>Bacteria</taxon>
        <taxon>Bacillati</taxon>
        <taxon>Cyanobacteriota</taxon>
        <taxon>Cyanophyceae</taxon>
        <taxon>Nodosilineales</taxon>
        <taxon>Cymatolegaceae</taxon>
        <taxon>Leptothoe</taxon>
        <taxon>Leptothoe kymatousa</taxon>
    </lineage>
</organism>
<dbReference type="PROSITE" id="PS50005">
    <property type="entry name" value="TPR"/>
    <property type="match status" value="2"/>
</dbReference>
<dbReference type="InterPro" id="IPR011990">
    <property type="entry name" value="TPR-like_helical_dom_sf"/>
</dbReference>
<protein>
    <submittedName>
        <fullName evidence="3">CHAT domain-containing protein</fullName>
    </submittedName>
</protein>
<evidence type="ECO:0000313" key="4">
    <source>
        <dbReference type="Proteomes" id="UP001196661"/>
    </source>
</evidence>
<dbReference type="EMBL" id="JADOER010000004">
    <property type="protein sequence ID" value="MBT9311971.1"/>
    <property type="molecule type" value="Genomic_DNA"/>
</dbReference>
<dbReference type="RefSeq" id="WP_215617820.1">
    <property type="nucleotide sequence ID" value="NZ_JADOER010000004.1"/>
</dbReference>
<evidence type="ECO:0000256" key="1">
    <source>
        <dbReference type="PROSITE-ProRule" id="PRU00339"/>
    </source>
</evidence>